<keyword evidence="1" id="KW-0614">Plasmid</keyword>
<dbReference type="EMBL" id="AP018250">
    <property type="protein sequence ID" value="BAZ03101.1"/>
    <property type="molecule type" value="Genomic_DNA"/>
</dbReference>
<dbReference type="Proteomes" id="UP000218785">
    <property type="component" value="Plasmid plasmid2"/>
</dbReference>
<dbReference type="RefSeq" id="WP_096585060.1">
    <property type="nucleotide sequence ID" value="NZ_CAWNJS010000003.1"/>
</dbReference>
<protein>
    <submittedName>
        <fullName evidence="1">Uncharacterized protein</fullName>
    </submittedName>
</protein>
<gene>
    <name evidence="1" type="ORF">NIES37_71140</name>
</gene>
<name>A0A1Z4NBJ6_9CYAN</name>
<dbReference type="SUPFAM" id="SSF53335">
    <property type="entry name" value="S-adenosyl-L-methionine-dependent methyltransferases"/>
    <property type="match status" value="1"/>
</dbReference>
<dbReference type="AlphaFoldDB" id="A0A1Z4NBJ6"/>
<geneLocation type="plasmid" evidence="2">
    <name>Plasmid2 dna</name>
</geneLocation>
<evidence type="ECO:0000313" key="2">
    <source>
        <dbReference type="Proteomes" id="UP000218785"/>
    </source>
</evidence>
<sequence length="433" mass="48503">MTITKTEIQIFEDAVDSWVLEAIACGVRSFDQLVVSLPGVYPSVALKSVQRLVYAKKISSEILANVLKPAKQKLQLPNYSYHQIPLPIPHPLDYDWRFSDASARRLLNECAKVTNLDDTIVLLGTPSLLRMGIEESYSRRLVLLEANHTVTHSLAQVVPQTQVIQCDVMREQLPSLTAAAVVLDPPWYPEHIQSFLWTASQLCQIGGHILLSMPPIGTRPGIQEEWVQILDWTQQIGLTLVKLEQSALSYVTPPFELNVLRAEGLNVVSREWRRGNLAVFLRSHQAEIPRPTISSLDDGWTEEVLLGVRIRVRQPNILEFTDPSLISIIPGDVLQSVSRRDSRRQLADVWTSGNRIFACQGRGVLLQILRAMEIGRSPYEAVAVSVQRPLNLNETELISHAANQIVNIVSTEQKEILLFGEQRNNTQLSLAAG</sequence>
<dbReference type="KEGG" id="ttq:NIES37_71140"/>
<proteinExistence type="predicted"/>
<evidence type="ECO:0000313" key="1">
    <source>
        <dbReference type="EMBL" id="BAZ03101.1"/>
    </source>
</evidence>
<organism evidence="1 2">
    <name type="scientific">Tolypothrix tenuis PCC 7101</name>
    <dbReference type="NCBI Taxonomy" id="231146"/>
    <lineage>
        <taxon>Bacteria</taxon>
        <taxon>Bacillati</taxon>
        <taxon>Cyanobacteriota</taxon>
        <taxon>Cyanophyceae</taxon>
        <taxon>Nostocales</taxon>
        <taxon>Tolypothrichaceae</taxon>
        <taxon>Tolypothrix</taxon>
    </lineage>
</organism>
<keyword evidence="2" id="KW-1185">Reference proteome</keyword>
<dbReference type="InterPro" id="IPR029063">
    <property type="entry name" value="SAM-dependent_MTases_sf"/>
</dbReference>
<reference evidence="1 2" key="1">
    <citation type="submission" date="2017-06" db="EMBL/GenBank/DDBJ databases">
        <title>Genome sequencing of cyanobaciteial culture collection at National Institute for Environmental Studies (NIES).</title>
        <authorList>
            <person name="Hirose Y."/>
            <person name="Shimura Y."/>
            <person name="Fujisawa T."/>
            <person name="Nakamura Y."/>
            <person name="Kawachi M."/>
        </authorList>
    </citation>
    <scope>NUCLEOTIDE SEQUENCE [LARGE SCALE GENOMIC DNA]</scope>
    <source>
        <strain evidence="1 2">NIES-37</strain>
        <plasmid evidence="2">Plasmid2 dna</plasmid>
    </source>
</reference>
<accession>A0A1Z4NBJ6</accession>